<gene>
    <name evidence="1" type="ORF">SAMN05421676_102327</name>
</gene>
<dbReference type="RefSeq" id="WP_177167169.1">
    <property type="nucleotide sequence ID" value="NZ_FOHJ01000002.1"/>
</dbReference>
<reference evidence="2" key="1">
    <citation type="submission" date="2016-10" db="EMBL/GenBank/DDBJ databases">
        <authorList>
            <person name="Varghese N."/>
            <person name="Submissions S."/>
        </authorList>
    </citation>
    <scope>NUCLEOTIDE SEQUENCE [LARGE SCALE GENOMIC DNA]</scope>
    <source>
        <strain evidence="2">CGMCC 1.3566</strain>
    </source>
</reference>
<proteinExistence type="predicted"/>
<organism evidence="1 2">
    <name type="scientific">Salinibacillus kushneri</name>
    <dbReference type="NCBI Taxonomy" id="237682"/>
    <lineage>
        <taxon>Bacteria</taxon>
        <taxon>Bacillati</taxon>
        <taxon>Bacillota</taxon>
        <taxon>Bacilli</taxon>
        <taxon>Bacillales</taxon>
        <taxon>Bacillaceae</taxon>
        <taxon>Salinibacillus</taxon>
    </lineage>
</organism>
<accession>A0A1I0B2K1</accession>
<dbReference type="EMBL" id="FOHJ01000002">
    <property type="protein sequence ID" value="SET00720.1"/>
    <property type="molecule type" value="Genomic_DNA"/>
</dbReference>
<dbReference type="Proteomes" id="UP000199095">
    <property type="component" value="Unassembled WGS sequence"/>
</dbReference>
<name>A0A1I0B2K1_9BACI</name>
<dbReference type="STRING" id="237682.SAMN05421676_102327"/>
<evidence type="ECO:0000313" key="1">
    <source>
        <dbReference type="EMBL" id="SET00720.1"/>
    </source>
</evidence>
<evidence type="ECO:0000313" key="2">
    <source>
        <dbReference type="Proteomes" id="UP000199095"/>
    </source>
</evidence>
<dbReference type="AlphaFoldDB" id="A0A1I0B2K1"/>
<sequence>MKDIKPPKISHETKLTIVRFFAEHSAPKIITKKKNKEQDGDQEAV</sequence>
<protein>
    <submittedName>
        <fullName evidence="1">Uncharacterized protein</fullName>
    </submittedName>
</protein>
<keyword evidence="2" id="KW-1185">Reference proteome</keyword>